<organism evidence="2 3">
    <name type="scientific">Micromonospora sonneratiae</name>
    <dbReference type="NCBI Taxonomy" id="1184706"/>
    <lineage>
        <taxon>Bacteria</taxon>
        <taxon>Bacillati</taxon>
        <taxon>Actinomycetota</taxon>
        <taxon>Actinomycetes</taxon>
        <taxon>Micromonosporales</taxon>
        <taxon>Micromonosporaceae</taxon>
        <taxon>Micromonospora</taxon>
    </lineage>
</organism>
<dbReference type="InterPro" id="IPR014710">
    <property type="entry name" value="RmlC-like_jellyroll"/>
</dbReference>
<keyword evidence="3" id="KW-1185">Reference proteome</keyword>
<evidence type="ECO:0000313" key="2">
    <source>
        <dbReference type="EMBL" id="MFD1320991.1"/>
    </source>
</evidence>
<name>A0ABW3YBG9_9ACTN</name>
<reference evidence="3" key="1">
    <citation type="journal article" date="2019" name="Int. J. Syst. Evol. Microbiol.">
        <title>The Global Catalogue of Microorganisms (GCM) 10K type strain sequencing project: providing services to taxonomists for standard genome sequencing and annotation.</title>
        <authorList>
            <consortium name="The Broad Institute Genomics Platform"/>
            <consortium name="The Broad Institute Genome Sequencing Center for Infectious Disease"/>
            <person name="Wu L."/>
            <person name="Ma J."/>
        </authorList>
    </citation>
    <scope>NUCLEOTIDE SEQUENCE [LARGE SCALE GENOMIC DNA]</scope>
    <source>
        <strain evidence="3">JCM 31037</strain>
    </source>
</reference>
<dbReference type="InterPro" id="IPR011051">
    <property type="entry name" value="RmlC_Cupin_sf"/>
</dbReference>
<gene>
    <name evidence="2" type="ORF">ACFQ4H_07815</name>
</gene>
<dbReference type="Pfam" id="PF07883">
    <property type="entry name" value="Cupin_2"/>
    <property type="match status" value="1"/>
</dbReference>
<dbReference type="EMBL" id="JBHTMP010000008">
    <property type="protein sequence ID" value="MFD1320991.1"/>
    <property type="molecule type" value="Genomic_DNA"/>
</dbReference>
<dbReference type="SUPFAM" id="SSF51182">
    <property type="entry name" value="RmlC-like cupins"/>
    <property type="match status" value="1"/>
</dbReference>
<dbReference type="RefSeq" id="WP_377568598.1">
    <property type="nucleotide sequence ID" value="NZ_JBHTMP010000008.1"/>
</dbReference>
<evidence type="ECO:0000259" key="1">
    <source>
        <dbReference type="Pfam" id="PF07883"/>
    </source>
</evidence>
<proteinExistence type="predicted"/>
<evidence type="ECO:0000313" key="3">
    <source>
        <dbReference type="Proteomes" id="UP001597260"/>
    </source>
</evidence>
<dbReference type="Gene3D" id="2.60.120.10">
    <property type="entry name" value="Jelly Rolls"/>
    <property type="match status" value="1"/>
</dbReference>
<dbReference type="Proteomes" id="UP001597260">
    <property type="component" value="Unassembled WGS sequence"/>
</dbReference>
<dbReference type="InterPro" id="IPR013096">
    <property type="entry name" value="Cupin_2"/>
</dbReference>
<comment type="caution">
    <text evidence="2">The sequence shown here is derived from an EMBL/GenBank/DDBJ whole genome shotgun (WGS) entry which is preliminary data.</text>
</comment>
<feature type="domain" description="Cupin type-2" evidence="1">
    <location>
        <begin position="36"/>
        <end position="101"/>
    </location>
</feature>
<sequence>MFVIDETEARTTRTPSGVMTALAGPSQGSTELSTWRVRMEADAEGPVHTIDREQVWMPLTGSLAFTVDGVAATASAGQAAVLPAGVVRQVRVAEGPAEALVCMSIGGQARVPGNDEPRPLPWAQ</sequence>
<protein>
    <submittedName>
        <fullName evidence="2">Cupin domain-containing protein</fullName>
    </submittedName>
</protein>
<accession>A0ABW3YBG9</accession>